<dbReference type="AlphaFoldDB" id="A0AAE1XHH5"/>
<dbReference type="PRINTS" id="PR00742">
    <property type="entry name" value="GLHYDRLASE35"/>
</dbReference>
<dbReference type="FunFam" id="2.60.120.260:FF:000142">
    <property type="entry name" value="Beta-galactosidase"/>
    <property type="match status" value="1"/>
</dbReference>
<evidence type="ECO:0000313" key="12">
    <source>
        <dbReference type="Proteomes" id="UP001289374"/>
    </source>
</evidence>
<name>A0AAE1XHH5_9LAMI</name>
<organism evidence="11 12">
    <name type="scientific">Sesamum angolense</name>
    <dbReference type="NCBI Taxonomy" id="2727404"/>
    <lineage>
        <taxon>Eukaryota</taxon>
        <taxon>Viridiplantae</taxon>
        <taxon>Streptophyta</taxon>
        <taxon>Embryophyta</taxon>
        <taxon>Tracheophyta</taxon>
        <taxon>Spermatophyta</taxon>
        <taxon>Magnoliopsida</taxon>
        <taxon>eudicotyledons</taxon>
        <taxon>Gunneridae</taxon>
        <taxon>Pentapetalae</taxon>
        <taxon>asterids</taxon>
        <taxon>lamiids</taxon>
        <taxon>Lamiales</taxon>
        <taxon>Pedaliaceae</taxon>
        <taxon>Sesamum</taxon>
    </lineage>
</organism>
<reference evidence="11" key="1">
    <citation type="submission" date="2020-06" db="EMBL/GenBank/DDBJ databases">
        <authorList>
            <person name="Li T."/>
            <person name="Hu X."/>
            <person name="Zhang T."/>
            <person name="Song X."/>
            <person name="Zhang H."/>
            <person name="Dai N."/>
            <person name="Sheng W."/>
            <person name="Hou X."/>
            <person name="Wei L."/>
        </authorList>
    </citation>
    <scope>NUCLEOTIDE SEQUENCE</scope>
    <source>
        <strain evidence="11">K16</strain>
        <tissue evidence="11">Leaf</tissue>
    </source>
</reference>
<dbReference type="CDD" id="cd22842">
    <property type="entry name" value="Gal_Rha_Lectin_BGal"/>
    <property type="match status" value="1"/>
</dbReference>
<evidence type="ECO:0000256" key="6">
    <source>
        <dbReference type="ARBA" id="ARBA00023295"/>
    </source>
</evidence>
<keyword evidence="4 9" id="KW-0732">Signal</keyword>
<keyword evidence="6 7" id="KW-0326">Glycosidase</keyword>
<evidence type="ECO:0000256" key="3">
    <source>
        <dbReference type="ARBA" id="ARBA00012756"/>
    </source>
</evidence>
<dbReference type="FunFam" id="2.60.120.740:FF:000002">
    <property type="entry name" value="Beta-galactosidase"/>
    <property type="match status" value="1"/>
</dbReference>
<dbReference type="Pfam" id="PF02140">
    <property type="entry name" value="SUEL_Lectin"/>
    <property type="match status" value="1"/>
</dbReference>
<dbReference type="PROSITE" id="PS01182">
    <property type="entry name" value="GLYCOSYL_HYDROL_F35"/>
    <property type="match status" value="1"/>
</dbReference>
<feature type="signal peptide" evidence="9">
    <location>
        <begin position="1"/>
        <end position="26"/>
    </location>
</feature>
<dbReference type="GO" id="GO:0004565">
    <property type="term" value="F:beta-galactosidase activity"/>
    <property type="evidence" value="ECO:0007669"/>
    <property type="project" value="UniProtKB-EC"/>
</dbReference>
<dbReference type="FunFam" id="3.20.20.80:FF:000021">
    <property type="entry name" value="Beta-galactosidase"/>
    <property type="match status" value="1"/>
</dbReference>
<dbReference type="InterPro" id="IPR048913">
    <property type="entry name" value="BetaGal_gal-bd"/>
</dbReference>
<dbReference type="Proteomes" id="UP001289374">
    <property type="component" value="Unassembled WGS sequence"/>
</dbReference>
<accession>A0AAE1XHH5</accession>
<gene>
    <name evidence="11" type="ORF">Sango_0230100</name>
</gene>
<evidence type="ECO:0000256" key="8">
    <source>
        <dbReference type="RuleBase" id="RU003679"/>
    </source>
</evidence>
<evidence type="ECO:0000256" key="9">
    <source>
        <dbReference type="SAM" id="SignalP"/>
    </source>
</evidence>
<dbReference type="InterPro" id="IPR041392">
    <property type="entry name" value="GHD"/>
</dbReference>
<feature type="domain" description="SUEL-type lectin" evidence="10">
    <location>
        <begin position="755"/>
        <end position="841"/>
    </location>
</feature>
<protein>
    <recommendedName>
        <fullName evidence="3 7">Beta-galactosidase</fullName>
        <ecNumber evidence="3 7">3.2.1.23</ecNumber>
    </recommendedName>
</protein>
<dbReference type="InterPro" id="IPR043159">
    <property type="entry name" value="Lectin_gal-bd_sf"/>
</dbReference>
<evidence type="ECO:0000256" key="4">
    <source>
        <dbReference type="ARBA" id="ARBA00022729"/>
    </source>
</evidence>
<dbReference type="PANTHER" id="PTHR23421">
    <property type="entry name" value="BETA-GALACTOSIDASE RELATED"/>
    <property type="match status" value="1"/>
</dbReference>
<dbReference type="InterPro" id="IPR008979">
    <property type="entry name" value="Galactose-bd-like_sf"/>
</dbReference>
<dbReference type="GO" id="GO:0030246">
    <property type="term" value="F:carbohydrate binding"/>
    <property type="evidence" value="ECO:0007669"/>
    <property type="project" value="InterPro"/>
</dbReference>
<dbReference type="PROSITE" id="PS50228">
    <property type="entry name" value="SUEL_LECTIN"/>
    <property type="match status" value="1"/>
</dbReference>
<evidence type="ECO:0000259" key="10">
    <source>
        <dbReference type="PROSITE" id="PS50228"/>
    </source>
</evidence>
<dbReference type="Gene3D" id="2.60.120.740">
    <property type="match status" value="1"/>
</dbReference>
<evidence type="ECO:0000256" key="5">
    <source>
        <dbReference type="ARBA" id="ARBA00022801"/>
    </source>
</evidence>
<dbReference type="Pfam" id="PF17834">
    <property type="entry name" value="GHD"/>
    <property type="match status" value="1"/>
</dbReference>
<dbReference type="Gene3D" id="3.20.20.80">
    <property type="entry name" value="Glycosidases"/>
    <property type="match status" value="1"/>
</dbReference>
<dbReference type="EC" id="3.2.1.23" evidence="3 7"/>
<dbReference type="InterPro" id="IPR001944">
    <property type="entry name" value="Glycoside_Hdrlase_35"/>
</dbReference>
<evidence type="ECO:0000256" key="2">
    <source>
        <dbReference type="ARBA" id="ARBA00009809"/>
    </source>
</evidence>
<sequence length="880" mass="97674">METNSASKWVFWVCLLVLLGCGLVQCSVTYDRKAIVINGQRRILISGSIHYPRSTPEMWEDLINKAKEGGLDVIETYVFWNVHEPSPGNYNFEGRYDLVRFVKTIQRAGLYAHLRIGPYVCAEWNFGGFPVWLKYVPGISFRTDNEPFKMAMKGFTEKIVNLMKSENLYESQGGPIILSQIENEYGPQAKALGAPGHQYATWAANMAVGMDTGVPWVMCKEEDAPDPVINTCNGFYCDAFSPNKPYKPTIWTEAWSGWFTEFGGPIHERPVQDLAFAVARFIQRGGSFVNYYMYHGGTNFGRSAGGPFITTSYDYDAPLDEYGLIRQPKYGHLKELHRAVKLCEKALVSSDPVVTSLGSLQQAHVYSSESGDCAAFLSNYDTKSAVRVMFNNMHYNLPPWSISILPDCRNAVFNTAKVGVQTSQMEMLPTNSEIFSWETYNEDLSSLDDSSTFSTVGLLEQINVTRDASDYLWYTTSVDISSSESFLHGGKLPTLVVQSTGHALHVFVNGQLSGSASGTRQNRRFTFNEKVNLRAGSNKISLLSVAVGLPNVGGHYETWSTGVLGPVALLGLDQGKWDLSWSKWTYQVGLKGEAMNLVSPNTISSVDWMQGSLIAQRQQPLTWHKAYFNAPDGDEPLALDMSSMGKGQVWVNGQSLGRYWTAYATGNCNGCSYTGSYRPPKCQLGCGQPTQRWYHLPRSWLKPTQNLLVLFEELGGDPTRITLVKRSMTSVCADVAEYHPNIRNWQIESYGRPEEFHKPKVHLRCGPGQSISSIKFASFGTPLGTCGSFQQGTCHAPTSYAILEKKCIGQQKCSVTISNSNFGQDPCPKVLKRLSVEAICAPENVNQDCPDSVIKVIGLMLSVSSGENFALDRFHVRNGS</sequence>
<dbReference type="GO" id="GO:0005975">
    <property type="term" value="P:carbohydrate metabolic process"/>
    <property type="evidence" value="ECO:0007669"/>
    <property type="project" value="InterPro"/>
</dbReference>
<evidence type="ECO:0000313" key="11">
    <source>
        <dbReference type="EMBL" id="KAK4411571.1"/>
    </source>
</evidence>
<dbReference type="FunFam" id="2.60.120.260:FF:000076">
    <property type="entry name" value="Beta-galactosidase"/>
    <property type="match status" value="1"/>
</dbReference>
<dbReference type="InterPro" id="IPR031330">
    <property type="entry name" value="Gly_Hdrlase_35_cat"/>
</dbReference>
<comment type="similarity">
    <text evidence="2 8">Belongs to the glycosyl hydrolase 35 family.</text>
</comment>
<keyword evidence="5 7" id="KW-0378">Hydrolase</keyword>
<dbReference type="GO" id="GO:0009505">
    <property type="term" value="C:plant-type cell wall"/>
    <property type="evidence" value="ECO:0007669"/>
    <property type="project" value="UniProtKB-ARBA"/>
</dbReference>
<dbReference type="InterPro" id="IPR017853">
    <property type="entry name" value="GH"/>
</dbReference>
<comment type="catalytic activity">
    <reaction evidence="1 7">
        <text>Hydrolysis of terminal non-reducing beta-D-galactose residues in beta-D-galactosides.</text>
        <dbReference type="EC" id="3.2.1.23"/>
    </reaction>
</comment>
<dbReference type="Gene3D" id="2.60.120.260">
    <property type="entry name" value="Galactose-binding domain-like"/>
    <property type="match status" value="2"/>
</dbReference>
<dbReference type="SUPFAM" id="SSF51445">
    <property type="entry name" value="(Trans)glycosidases"/>
    <property type="match status" value="1"/>
</dbReference>
<evidence type="ECO:0000256" key="7">
    <source>
        <dbReference type="RuleBase" id="RU000675"/>
    </source>
</evidence>
<dbReference type="InterPro" id="IPR000922">
    <property type="entry name" value="Lectin_gal-bd_dom"/>
</dbReference>
<dbReference type="EMBL" id="JACGWL010000001">
    <property type="protein sequence ID" value="KAK4411571.1"/>
    <property type="molecule type" value="Genomic_DNA"/>
</dbReference>
<dbReference type="SUPFAM" id="SSF49785">
    <property type="entry name" value="Galactose-binding domain-like"/>
    <property type="match status" value="2"/>
</dbReference>
<dbReference type="InterPro" id="IPR019801">
    <property type="entry name" value="Glyco_hydro_35_CS"/>
</dbReference>
<dbReference type="FunFam" id="2.60.120.260:FF:000061">
    <property type="entry name" value="Beta-galactosidase"/>
    <property type="match status" value="1"/>
</dbReference>
<comment type="caution">
    <text evidence="11">The sequence shown here is derived from an EMBL/GenBank/DDBJ whole genome shotgun (WGS) entry which is preliminary data.</text>
</comment>
<reference evidence="11" key="2">
    <citation type="journal article" date="2024" name="Plant">
        <title>Genomic evolution and insights into agronomic trait innovations of Sesamum species.</title>
        <authorList>
            <person name="Miao H."/>
            <person name="Wang L."/>
            <person name="Qu L."/>
            <person name="Liu H."/>
            <person name="Sun Y."/>
            <person name="Le M."/>
            <person name="Wang Q."/>
            <person name="Wei S."/>
            <person name="Zheng Y."/>
            <person name="Lin W."/>
            <person name="Duan Y."/>
            <person name="Cao H."/>
            <person name="Xiong S."/>
            <person name="Wang X."/>
            <person name="Wei L."/>
            <person name="Li C."/>
            <person name="Ma Q."/>
            <person name="Ju M."/>
            <person name="Zhao R."/>
            <person name="Li G."/>
            <person name="Mu C."/>
            <person name="Tian Q."/>
            <person name="Mei H."/>
            <person name="Zhang T."/>
            <person name="Gao T."/>
            <person name="Zhang H."/>
        </authorList>
    </citation>
    <scope>NUCLEOTIDE SEQUENCE</scope>
    <source>
        <strain evidence="11">K16</strain>
    </source>
</reference>
<keyword evidence="12" id="KW-1185">Reference proteome</keyword>
<feature type="chain" id="PRO_5041950485" description="Beta-galactosidase" evidence="9">
    <location>
        <begin position="27"/>
        <end position="880"/>
    </location>
</feature>
<proteinExistence type="inferred from homology"/>
<evidence type="ECO:0000256" key="1">
    <source>
        <dbReference type="ARBA" id="ARBA00001412"/>
    </source>
</evidence>
<dbReference type="Pfam" id="PF21467">
    <property type="entry name" value="BetaGal_gal-bd"/>
    <property type="match status" value="2"/>
</dbReference>
<dbReference type="Pfam" id="PF01301">
    <property type="entry name" value="Glyco_hydro_35"/>
    <property type="match status" value="1"/>
</dbReference>